<evidence type="ECO:0000313" key="2">
    <source>
        <dbReference type="Proteomes" id="UP000178570"/>
    </source>
</evidence>
<proteinExistence type="predicted"/>
<reference evidence="1 2" key="1">
    <citation type="journal article" date="2016" name="Nat. Commun.">
        <title>Thousands of microbial genomes shed light on interconnected biogeochemical processes in an aquifer system.</title>
        <authorList>
            <person name="Anantharaman K."/>
            <person name="Brown C.T."/>
            <person name="Hug L.A."/>
            <person name="Sharon I."/>
            <person name="Castelle C.J."/>
            <person name="Probst A.J."/>
            <person name="Thomas B.C."/>
            <person name="Singh A."/>
            <person name="Wilkins M.J."/>
            <person name="Karaoz U."/>
            <person name="Brodie E.L."/>
            <person name="Williams K.H."/>
            <person name="Hubbard S.S."/>
            <person name="Banfield J.F."/>
        </authorList>
    </citation>
    <scope>NUCLEOTIDE SEQUENCE [LARGE SCALE GENOMIC DNA]</scope>
</reference>
<dbReference type="EMBL" id="MHHY01000006">
    <property type="protein sequence ID" value="OGY40746.1"/>
    <property type="molecule type" value="Genomic_DNA"/>
</dbReference>
<name>A0A1G1XM53_9BACT</name>
<comment type="caution">
    <text evidence="1">The sequence shown here is derived from an EMBL/GenBank/DDBJ whole genome shotgun (WGS) entry which is preliminary data.</text>
</comment>
<evidence type="ECO:0000313" key="1">
    <source>
        <dbReference type="EMBL" id="OGY40746.1"/>
    </source>
</evidence>
<protein>
    <submittedName>
        <fullName evidence="1">Uncharacterized protein</fullName>
    </submittedName>
</protein>
<sequence>MTHPYGNSITVAEIAEKIALILFLFFLAISIATSAGQQKDSLTLADIRSGERLYAVGELLCKLNPGDNQETDVLIIINDPNTSESLVIVVNGNNLVEAITVPVDFNGIECRIEKRRSD</sequence>
<gene>
    <name evidence="1" type="ORF">A2570_01285</name>
</gene>
<dbReference type="Proteomes" id="UP000178570">
    <property type="component" value="Unassembled WGS sequence"/>
</dbReference>
<dbReference type="AlphaFoldDB" id="A0A1G1XM53"/>
<organism evidence="1 2">
    <name type="scientific">Candidatus Brennerbacteria bacterium RIFOXYD1_FULL_41_16</name>
    <dbReference type="NCBI Taxonomy" id="1797529"/>
    <lineage>
        <taxon>Bacteria</taxon>
        <taxon>Candidatus Brenneribacteriota</taxon>
    </lineage>
</organism>
<accession>A0A1G1XM53</accession>